<sequence length="159" mass="16985">MRCLHSAVKTAWGFRESFKHGIPGFEEPLAEVDVTMFHPWLGRGGAGVAEAQEEVGAVEAEAVAAGAAKVHEEVEAIEAKEEVEAVEAKEEVEVVEGEEVGKDAAEEATPGGWGLSNNGGRLESKCRPSGMLQTKDGGKKRRKKRKSAGNAWETPRSTS</sequence>
<dbReference type="Proteomes" id="UP000054558">
    <property type="component" value="Unassembled WGS sequence"/>
</dbReference>
<reference evidence="2 3" key="1">
    <citation type="journal article" date="2014" name="Nat. Commun.">
        <title>Klebsormidium flaccidum genome reveals primary factors for plant terrestrial adaptation.</title>
        <authorList>
            <person name="Hori K."/>
            <person name="Maruyama F."/>
            <person name="Fujisawa T."/>
            <person name="Togashi T."/>
            <person name="Yamamoto N."/>
            <person name="Seo M."/>
            <person name="Sato S."/>
            <person name="Yamada T."/>
            <person name="Mori H."/>
            <person name="Tajima N."/>
            <person name="Moriyama T."/>
            <person name="Ikeuchi M."/>
            <person name="Watanabe M."/>
            <person name="Wada H."/>
            <person name="Kobayashi K."/>
            <person name="Saito M."/>
            <person name="Masuda T."/>
            <person name="Sasaki-Sekimoto Y."/>
            <person name="Mashiguchi K."/>
            <person name="Awai K."/>
            <person name="Shimojima M."/>
            <person name="Masuda S."/>
            <person name="Iwai M."/>
            <person name="Nobusawa T."/>
            <person name="Narise T."/>
            <person name="Kondo S."/>
            <person name="Saito H."/>
            <person name="Sato R."/>
            <person name="Murakawa M."/>
            <person name="Ihara Y."/>
            <person name="Oshima-Yamada Y."/>
            <person name="Ohtaka K."/>
            <person name="Satoh M."/>
            <person name="Sonobe K."/>
            <person name="Ishii M."/>
            <person name="Ohtani R."/>
            <person name="Kanamori-Sato M."/>
            <person name="Honoki R."/>
            <person name="Miyazaki D."/>
            <person name="Mochizuki H."/>
            <person name="Umetsu J."/>
            <person name="Higashi K."/>
            <person name="Shibata D."/>
            <person name="Kamiya Y."/>
            <person name="Sato N."/>
            <person name="Nakamura Y."/>
            <person name="Tabata S."/>
            <person name="Ida S."/>
            <person name="Kurokawa K."/>
            <person name="Ohta H."/>
        </authorList>
    </citation>
    <scope>NUCLEOTIDE SEQUENCE [LARGE SCALE GENOMIC DNA]</scope>
    <source>
        <strain evidence="2 3">NIES-2285</strain>
    </source>
</reference>
<evidence type="ECO:0000256" key="1">
    <source>
        <dbReference type="SAM" id="MobiDB-lite"/>
    </source>
</evidence>
<evidence type="ECO:0000313" key="3">
    <source>
        <dbReference type="Proteomes" id="UP000054558"/>
    </source>
</evidence>
<feature type="non-terminal residue" evidence="2">
    <location>
        <position position="159"/>
    </location>
</feature>
<gene>
    <name evidence="2" type="ORF">KFL_016890010</name>
</gene>
<dbReference type="EMBL" id="DF238638">
    <property type="protein sequence ID" value="GAQ93594.1"/>
    <property type="molecule type" value="Genomic_DNA"/>
</dbReference>
<keyword evidence="3" id="KW-1185">Reference proteome</keyword>
<evidence type="ECO:0000313" key="2">
    <source>
        <dbReference type="EMBL" id="GAQ93594.1"/>
    </source>
</evidence>
<name>A0A1Y1ISE4_KLENI</name>
<proteinExistence type="predicted"/>
<protein>
    <submittedName>
        <fullName evidence="2">Uncharacterized protein</fullName>
    </submittedName>
</protein>
<organism evidence="2 3">
    <name type="scientific">Klebsormidium nitens</name>
    <name type="common">Green alga</name>
    <name type="synonym">Ulothrix nitens</name>
    <dbReference type="NCBI Taxonomy" id="105231"/>
    <lineage>
        <taxon>Eukaryota</taxon>
        <taxon>Viridiplantae</taxon>
        <taxon>Streptophyta</taxon>
        <taxon>Klebsormidiophyceae</taxon>
        <taxon>Klebsormidiales</taxon>
        <taxon>Klebsormidiaceae</taxon>
        <taxon>Klebsormidium</taxon>
    </lineage>
</organism>
<dbReference type="AlphaFoldDB" id="A0A1Y1ISE4"/>
<feature type="compositionally biased region" description="Basic residues" evidence="1">
    <location>
        <begin position="138"/>
        <end position="147"/>
    </location>
</feature>
<feature type="region of interest" description="Disordered" evidence="1">
    <location>
        <begin position="88"/>
        <end position="159"/>
    </location>
</feature>
<accession>A0A1Y1ISE4</accession>